<reference evidence="7" key="2">
    <citation type="submission" date="2022-03" db="EMBL/GenBank/DDBJ databases">
        <title>Draft title - Genomic analysis of global carrot germplasm unveils the trajectory of domestication and the origin of high carotenoid orange carrot.</title>
        <authorList>
            <person name="Iorizzo M."/>
            <person name="Ellison S."/>
            <person name="Senalik D."/>
            <person name="Macko-Podgorni A."/>
            <person name="Grzebelus D."/>
            <person name="Bostan H."/>
            <person name="Rolling W."/>
            <person name="Curaba J."/>
            <person name="Simon P."/>
        </authorList>
    </citation>
    <scope>NUCLEOTIDE SEQUENCE</scope>
    <source>
        <tissue evidence="7">Leaf</tissue>
    </source>
</reference>
<feature type="region of interest" description="Disordered" evidence="5">
    <location>
        <begin position="38"/>
        <end position="88"/>
    </location>
</feature>
<accession>A0AAF0WXL6</accession>
<evidence type="ECO:0000313" key="8">
    <source>
        <dbReference type="Proteomes" id="UP000077755"/>
    </source>
</evidence>
<dbReference type="AlphaFoldDB" id="A0AAF0WXL6"/>
<evidence type="ECO:0000256" key="4">
    <source>
        <dbReference type="PROSITE-ProRule" id="PRU00175"/>
    </source>
</evidence>
<dbReference type="InterPro" id="IPR001841">
    <property type="entry name" value="Znf_RING"/>
</dbReference>
<evidence type="ECO:0000313" key="7">
    <source>
        <dbReference type="EMBL" id="WOG97970.1"/>
    </source>
</evidence>
<dbReference type="InterPro" id="IPR018957">
    <property type="entry name" value="Znf_C3HC4_RING-type"/>
</dbReference>
<evidence type="ECO:0000256" key="3">
    <source>
        <dbReference type="ARBA" id="ARBA00022833"/>
    </source>
</evidence>
<dbReference type="PANTHER" id="PTHR31150:SF2">
    <property type="entry name" value="RING_U-BOX SUPERFAMILY PROTEIN"/>
    <property type="match status" value="1"/>
</dbReference>
<name>A0AAF0WXL6_DAUCS</name>
<protein>
    <recommendedName>
        <fullName evidence="6">RING-type domain-containing protein</fullName>
    </recommendedName>
</protein>
<dbReference type="Proteomes" id="UP000077755">
    <property type="component" value="Chromosome 4"/>
</dbReference>
<keyword evidence="1" id="KW-0479">Metal-binding</keyword>
<feature type="compositionally biased region" description="Low complexity" evidence="5">
    <location>
        <begin position="329"/>
        <end position="340"/>
    </location>
</feature>
<keyword evidence="8" id="KW-1185">Reference proteome</keyword>
<sequence>MDLVEPQWRTNFSFSPPTPSRIWDCRLQTDTLLSRPGRLVHGTSKYSNSKERKDVFGSGRHTNHQHSVSDGILSYPGSQPDGQAPRWTSPVQKLNLEGFSTPSRKGKMKLSLSKSPNRQLFTNTCSTSRLTPDSDMIVPSNWSSVSTRIDQEFQTLSQLQEMDTSPAPSSISRREGYRWSTSSSYDMEYEAEQIDISENMDVDSLRSPGYQMDDTKCGICVKFLRQKSPWGSNRIMRSGDLPVAGILPCSHVFHAECLEQVSTKSEIHDPPCPLCLGLSEDLSSFSEPLMMALRSVRRRGVTISDTPETSGINDVLNYLKDSDRALKPTSSARSQTTSSKSFRKHFSSKGKLAKNFFRAKVFRRT</sequence>
<evidence type="ECO:0000256" key="1">
    <source>
        <dbReference type="ARBA" id="ARBA00022723"/>
    </source>
</evidence>
<dbReference type="InterPro" id="IPR013083">
    <property type="entry name" value="Znf_RING/FYVE/PHD"/>
</dbReference>
<evidence type="ECO:0000256" key="2">
    <source>
        <dbReference type="ARBA" id="ARBA00022771"/>
    </source>
</evidence>
<evidence type="ECO:0000259" key="6">
    <source>
        <dbReference type="PROSITE" id="PS50089"/>
    </source>
</evidence>
<reference evidence="7" key="1">
    <citation type="journal article" date="2016" name="Nat. Genet.">
        <title>A high-quality carrot genome assembly provides new insights into carotenoid accumulation and asterid genome evolution.</title>
        <authorList>
            <person name="Iorizzo M."/>
            <person name="Ellison S."/>
            <person name="Senalik D."/>
            <person name="Zeng P."/>
            <person name="Satapoomin P."/>
            <person name="Huang J."/>
            <person name="Bowman M."/>
            <person name="Iovene M."/>
            <person name="Sanseverino W."/>
            <person name="Cavagnaro P."/>
            <person name="Yildiz M."/>
            <person name="Macko-Podgorni A."/>
            <person name="Moranska E."/>
            <person name="Grzebelus E."/>
            <person name="Grzebelus D."/>
            <person name="Ashrafi H."/>
            <person name="Zheng Z."/>
            <person name="Cheng S."/>
            <person name="Spooner D."/>
            <person name="Van Deynze A."/>
            <person name="Simon P."/>
        </authorList>
    </citation>
    <scope>NUCLEOTIDE SEQUENCE</scope>
    <source>
        <tissue evidence="7">Leaf</tissue>
    </source>
</reference>
<dbReference type="EMBL" id="CP093346">
    <property type="protein sequence ID" value="WOG97970.1"/>
    <property type="molecule type" value="Genomic_DNA"/>
</dbReference>
<dbReference type="CDD" id="cd16448">
    <property type="entry name" value="RING-H2"/>
    <property type="match status" value="1"/>
</dbReference>
<dbReference type="SMART" id="SM00184">
    <property type="entry name" value="RING"/>
    <property type="match status" value="1"/>
</dbReference>
<dbReference type="Gene3D" id="3.30.40.10">
    <property type="entry name" value="Zinc/RING finger domain, C3HC4 (zinc finger)"/>
    <property type="match status" value="1"/>
</dbReference>
<dbReference type="GO" id="GO:0008270">
    <property type="term" value="F:zinc ion binding"/>
    <property type="evidence" value="ECO:0007669"/>
    <property type="project" value="UniProtKB-KW"/>
</dbReference>
<dbReference type="SUPFAM" id="SSF57850">
    <property type="entry name" value="RING/U-box"/>
    <property type="match status" value="1"/>
</dbReference>
<dbReference type="Pfam" id="PF00097">
    <property type="entry name" value="zf-C3HC4"/>
    <property type="match status" value="1"/>
</dbReference>
<dbReference type="PROSITE" id="PS50089">
    <property type="entry name" value="ZF_RING_2"/>
    <property type="match status" value="1"/>
</dbReference>
<proteinExistence type="predicted"/>
<keyword evidence="3" id="KW-0862">Zinc</keyword>
<dbReference type="PANTHER" id="PTHR31150">
    <property type="entry name" value="EXPRESSED PROTEIN"/>
    <property type="match status" value="1"/>
</dbReference>
<feature type="domain" description="RING-type" evidence="6">
    <location>
        <begin position="217"/>
        <end position="275"/>
    </location>
</feature>
<feature type="region of interest" description="Disordered" evidence="5">
    <location>
        <begin position="326"/>
        <end position="346"/>
    </location>
</feature>
<keyword evidence="2 4" id="KW-0863">Zinc-finger</keyword>
<organism evidence="7 8">
    <name type="scientific">Daucus carota subsp. sativus</name>
    <name type="common">Carrot</name>
    <dbReference type="NCBI Taxonomy" id="79200"/>
    <lineage>
        <taxon>Eukaryota</taxon>
        <taxon>Viridiplantae</taxon>
        <taxon>Streptophyta</taxon>
        <taxon>Embryophyta</taxon>
        <taxon>Tracheophyta</taxon>
        <taxon>Spermatophyta</taxon>
        <taxon>Magnoliopsida</taxon>
        <taxon>eudicotyledons</taxon>
        <taxon>Gunneridae</taxon>
        <taxon>Pentapetalae</taxon>
        <taxon>asterids</taxon>
        <taxon>campanulids</taxon>
        <taxon>Apiales</taxon>
        <taxon>Apiaceae</taxon>
        <taxon>Apioideae</taxon>
        <taxon>Scandiceae</taxon>
        <taxon>Daucinae</taxon>
        <taxon>Daucus</taxon>
        <taxon>Daucus sect. Daucus</taxon>
    </lineage>
</organism>
<gene>
    <name evidence="7" type="ORF">DCAR_0417311</name>
</gene>
<evidence type="ECO:0000256" key="5">
    <source>
        <dbReference type="SAM" id="MobiDB-lite"/>
    </source>
</evidence>